<feature type="compositionally biased region" description="Polar residues" evidence="1">
    <location>
        <begin position="33"/>
        <end position="42"/>
    </location>
</feature>
<proteinExistence type="predicted"/>
<evidence type="ECO:0008006" key="4">
    <source>
        <dbReference type="Google" id="ProtNLM"/>
    </source>
</evidence>
<dbReference type="EMBL" id="ML213536">
    <property type="protein sequence ID" value="TFK45869.1"/>
    <property type="molecule type" value="Genomic_DNA"/>
</dbReference>
<keyword evidence="3" id="KW-1185">Reference proteome</keyword>
<evidence type="ECO:0000256" key="1">
    <source>
        <dbReference type="SAM" id="MobiDB-lite"/>
    </source>
</evidence>
<dbReference type="AlphaFoldDB" id="A0A5C3MKE7"/>
<reference evidence="2 3" key="1">
    <citation type="journal article" date="2019" name="Nat. Ecol. Evol.">
        <title>Megaphylogeny resolves global patterns of mushroom evolution.</title>
        <authorList>
            <person name="Varga T."/>
            <person name="Krizsan K."/>
            <person name="Foldi C."/>
            <person name="Dima B."/>
            <person name="Sanchez-Garcia M."/>
            <person name="Sanchez-Ramirez S."/>
            <person name="Szollosi G.J."/>
            <person name="Szarkandi J.G."/>
            <person name="Papp V."/>
            <person name="Albert L."/>
            <person name="Andreopoulos W."/>
            <person name="Angelini C."/>
            <person name="Antonin V."/>
            <person name="Barry K.W."/>
            <person name="Bougher N.L."/>
            <person name="Buchanan P."/>
            <person name="Buyck B."/>
            <person name="Bense V."/>
            <person name="Catcheside P."/>
            <person name="Chovatia M."/>
            <person name="Cooper J."/>
            <person name="Damon W."/>
            <person name="Desjardin D."/>
            <person name="Finy P."/>
            <person name="Geml J."/>
            <person name="Haridas S."/>
            <person name="Hughes K."/>
            <person name="Justo A."/>
            <person name="Karasinski D."/>
            <person name="Kautmanova I."/>
            <person name="Kiss B."/>
            <person name="Kocsube S."/>
            <person name="Kotiranta H."/>
            <person name="LaButti K.M."/>
            <person name="Lechner B.E."/>
            <person name="Liimatainen K."/>
            <person name="Lipzen A."/>
            <person name="Lukacs Z."/>
            <person name="Mihaltcheva S."/>
            <person name="Morgado L.N."/>
            <person name="Niskanen T."/>
            <person name="Noordeloos M.E."/>
            <person name="Ohm R.A."/>
            <person name="Ortiz-Santana B."/>
            <person name="Ovrebo C."/>
            <person name="Racz N."/>
            <person name="Riley R."/>
            <person name="Savchenko A."/>
            <person name="Shiryaev A."/>
            <person name="Soop K."/>
            <person name="Spirin V."/>
            <person name="Szebenyi C."/>
            <person name="Tomsovsky M."/>
            <person name="Tulloss R.E."/>
            <person name="Uehling J."/>
            <person name="Grigoriev I.V."/>
            <person name="Vagvolgyi C."/>
            <person name="Papp T."/>
            <person name="Martin F.M."/>
            <person name="Miettinen O."/>
            <person name="Hibbett D.S."/>
            <person name="Nagy L.G."/>
        </authorList>
    </citation>
    <scope>NUCLEOTIDE SEQUENCE [LARGE SCALE GENOMIC DNA]</scope>
    <source>
        <strain evidence="2 3">OMC1185</strain>
    </source>
</reference>
<name>A0A5C3MKE7_9AGAM</name>
<evidence type="ECO:0000313" key="2">
    <source>
        <dbReference type="EMBL" id="TFK45869.1"/>
    </source>
</evidence>
<organism evidence="2 3">
    <name type="scientific">Heliocybe sulcata</name>
    <dbReference type="NCBI Taxonomy" id="5364"/>
    <lineage>
        <taxon>Eukaryota</taxon>
        <taxon>Fungi</taxon>
        <taxon>Dikarya</taxon>
        <taxon>Basidiomycota</taxon>
        <taxon>Agaricomycotina</taxon>
        <taxon>Agaricomycetes</taxon>
        <taxon>Gloeophyllales</taxon>
        <taxon>Gloeophyllaceae</taxon>
        <taxon>Heliocybe</taxon>
    </lineage>
</organism>
<evidence type="ECO:0000313" key="3">
    <source>
        <dbReference type="Proteomes" id="UP000305948"/>
    </source>
</evidence>
<accession>A0A5C3MKE7</accession>
<dbReference type="OrthoDB" id="3265815at2759"/>
<dbReference type="Proteomes" id="UP000305948">
    <property type="component" value="Unassembled WGS sequence"/>
</dbReference>
<protein>
    <recommendedName>
        <fullName evidence="4">BTB domain-containing protein</fullName>
    </recommendedName>
</protein>
<feature type="region of interest" description="Disordered" evidence="1">
    <location>
        <begin position="31"/>
        <end position="55"/>
    </location>
</feature>
<gene>
    <name evidence="2" type="ORF">OE88DRAFT_1668737</name>
</gene>
<sequence length="339" mass="36802">MDATDFESLQGFMSPLAEHLQSYVLDVGEGTSDARTSSQMTDWPSMPTPPSSDSGISDCGYGGDLTVPVSTAFWPGATADPADVILSSSDGVLFYVHSQKLAACSSNRFNGCVPLSPHASAADCPILPATETADVLNIVLHAIYDMSFAQYSPGVECLVAAVRSLHKYGAPLKKLIAPTSPLYQRLMSVAPLNPISIYTVASQFGLEELAVASSAHLLNFRLSTLSDDMAVRMGPVYLKRLFFLHLGRIDAFKRILLPPPPPHPCTSTCDFKDQKQMVRAWALAAACLAWDSRPDLPITTIKQTLKPLIEKLPCEVCRQLLNDRTKDMVAQWSLVKTTV</sequence>